<dbReference type="InterPro" id="IPR036505">
    <property type="entry name" value="Amidase/PGRP_sf"/>
</dbReference>
<dbReference type="Gene3D" id="3.40.80.10">
    <property type="entry name" value="Peptidoglycan recognition protein-like"/>
    <property type="match status" value="1"/>
</dbReference>
<keyword evidence="3" id="KW-1185">Reference proteome</keyword>
<proteinExistence type="predicted"/>
<organism evidence="2 3">
    <name type="scientific">Kribbella koreensis</name>
    <dbReference type="NCBI Taxonomy" id="57909"/>
    <lineage>
        <taxon>Bacteria</taxon>
        <taxon>Bacillati</taxon>
        <taxon>Actinomycetota</taxon>
        <taxon>Actinomycetes</taxon>
        <taxon>Propionibacteriales</taxon>
        <taxon>Kribbellaceae</taxon>
        <taxon>Kribbella</taxon>
    </lineage>
</organism>
<feature type="domain" description="N-acetylmuramoyl-L-alanine amidase" evidence="1">
    <location>
        <begin position="24"/>
        <end position="165"/>
    </location>
</feature>
<dbReference type="InterPro" id="IPR002502">
    <property type="entry name" value="Amidase_domain"/>
</dbReference>
<dbReference type="SUPFAM" id="SSF55846">
    <property type="entry name" value="N-acetylmuramoyl-L-alanine amidase-like"/>
    <property type="match status" value="1"/>
</dbReference>
<name>A0ABP3ZNA1_9ACTN</name>
<sequence length="444" mass="45798">MASIPWLADVLREAGVSVVEEGDWRNRGTGGAFDPIGVLWHHTAGNPSPGNPHPSLGICINGRSDLAGPLCHALVDYNGVFHIISANSANHAGPSGGSGPIPAGNGNAMLIGWEIEYNGVDTAMTPAQYGASVTATAAVLRRLGKDASYARGHRETSTEGKPDPAFVDLDLMRADVAARMISRFAFVNSAGQVIVKDGSHSPWENPINGGGASKVVLSGQWIGIMTGDTFWAKSGIFGNWVGMAAGAGMRDIAISGDRFAFVNAAGQVLVKDGVNSPWPSPINGGGASKVVLSGGWIGVQQGDSFLAKSGIQGSWRTMADAPGLKDIAIDNNRFAFVNGAGQAIVKDGVDSPWPTAINPGGATRVVLKDGWIGVLQGGDFLAKFDIFGGWKTMASGGQVSDIALGGNGWFGFVGSGNFLAKQGADSGWLQMAPTGSVRSIALET</sequence>
<gene>
    <name evidence="2" type="ORF">GCM10009554_00400</name>
</gene>
<reference evidence="3" key="1">
    <citation type="journal article" date="2019" name="Int. J. Syst. Evol. Microbiol.">
        <title>The Global Catalogue of Microorganisms (GCM) 10K type strain sequencing project: providing services to taxonomists for standard genome sequencing and annotation.</title>
        <authorList>
            <consortium name="The Broad Institute Genomics Platform"/>
            <consortium name="The Broad Institute Genome Sequencing Center for Infectious Disease"/>
            <person name="Wu L."/>
            <person name="Ma J."/>
        </authorList>
    </citation>
    <scope>NUCLEOTIDE SEQUENCE [LARGE SCALE GENOMIC DNA]</scope>
    <source>
        <strain evidence="3">JCM 10977</strain>
    </source>
</reference>
<dbReference type="RefSeq" id="WP_343963437.1">
    <property type="nucleotide sequence ID" value="NZ_BAAAHK010000001.1"/>
</dbReference>
<dbReference type="Proteomes" id="UP001500542">
    <property type="component" value="Unassembled WGS sequence"/>
</dbReference>
<dbReference type="Pfam" id="PF01510">
    <property type="entry name" value="Amidase_2"/>
    <property type="match status" value="1"/>
</dbReference>
<dbReference type="SMART" id="SM00644">
    <property type="entry name" value="Ami_2"/>
    <property type="match status" value="1"/>
</dbReference>
<evidence type="ECO:0000259" key="1">
    <source>
        <dbReference type="SMART" id="SM00644"/>
    </source>
</evidence>
<accession>A0ABP3ZNA1</accession>
<evidence type="ECO:0000313" key="3">
    <source>
        <dbReference type="Proteomes" id="UP001500542"/>
    </source>
</evidence>
<comment type="caution">
    <text evidence="2">The sequence shown here is derived from an EMBL/GenBank/DDBJ whole genome shotgun (WGS) entry which is preliminary data.</text>
</comment>
<protein>
    <recommendedName>
        <fullName evidence="1">N-acetylmuramoyl-L-alanine amidase domain-containing protein</fullName>
    </recommendedName>
</protein>
<dbReference type="EMBL" id="BAAAHK010000001">
    <property type="protein sequence ID" value="GAA0922673.1"/>
    <property type="molecule type" value="Genomic_DNA"/>
</dbReference>
<evidence type="ECO:0000313" key="2">
    <source>
        <dbReference type="EMBL" id="GAA0922673.1"/>
    </source>
</evidence>